<dbReference type="Proteomes" id="UP001154329">
    <property type="component" value="Chromosome 1"/>
</dbReference>
<reference evidence="5" key="1">
    <citation type="submission" date="2022-02" db="EMBL/GenBank/DDBJ databases">
        <authorList>
            <person name="King R."/>
        </authorList>
    </citation>
    <scope>NUCLEOTIDE SEQUENCE</scope>
</reference>
<evidence type="ECO:0000256" key="2">
    <source>
        <dbReference type="ARBA" id="ARBA00023054"/>
    </source>
</evidence>
<accession>A0A9P0IR34</accession>
<keyword evidence="6" id="KW-1185">Reference proteome</keyword>
<dbReference type="GO" id="GO:0097546">
    <property type="term" value="C:ciliary base"/>
    <property type="evidence" value="ECO:0007669"/>
    <property type="project" value="TreeGrafter"/>
</dbReference>
<proteinExistence type="inferred from homology"/>
<keyword evidence="2" id="KW-0175">Coiled coil</keyword>
<dbReference type="PANTHER" id="PTHR13183:SF0">
    <property type="entry name" value="AXONEMAL DYNEIN LIGHT INTERMEDIATE POLYPEPTIDE 1"/>
    <property type="match status" value="1"/>
</dbReference>
<dbReference type="PANTHER" id="PTHR13183">
    <property type="entry name" value="AXONEMAL INNER ARM DYNEIN LIGHT CHAIN 28"/>
    <property type="match status" value="1"/>
</dbReference>
<protein>
    <submittedName>
        <fullName evidence="5">Uncharacterized protein</fullName>
    </submittedName>
</protein>
<sequence>MSSNEGLIPSEINLVQFDNPKLMATKSMLTLPTRTNQEQYSAVNNVRSMDCGDYAFEAKHHNCVEVLSSILSPREWEIDGKIFSQKISIQPATNRDVKALIEKFDTYLKEYNTKAVGLCPIKHEIYIQCFNEVIRQVTLNCTERGYMLIRIRDELQITIDGYKEVYESALAHGIRKSLQREHRKSDLLKSASYLRSENKILEAELMKITMMTEQIDRDAAEERDAIIKRQNEELDGLKRANQLVKVQLESIVAPKSL</sequence>
<comment type="similarity">
    <text evidence="4">Belongs to the inner dynein arm light chain family.</text>
</comment>
<dbReference type="GO" id="GO:0030286">
    <property type="term" value="C:dynein complex"/>
    <property type="evidence" value="ECO:0007669"/>
    <property type="project" value="UniProtKB-KW"/>
</dbReference>
<evidence type="ECO:0000256" key="1">
    <source>
        <dbReference type="ARBA" id="ARBA00023017"/>
    </source>
</evidence>
<dbReference type="GO" id="GO:0005930">
    <property type="term" value="C:axoneme"/>
    <property type="evidence" value="ECO:0007669"/>
    <property type="project" value="TreeGrafter"/>
</dbReference>
<dbReference type="EMBL" id="OU899034">
    <property type="protein sequence ID" value="CAH1713972.1"/>
    <property type="molecule type" value="Genomic_DNA"/>
</dbReference>
<name>A0A9P0IR34_APHGO</name>
<dbReference type="InterPro" id="IPR019347">
    <property type="entry name" value="Axonemal_dynein_light_chain"/>
</dbReference>
<evidence type="ECO:0000256" key="4">
    <source>
        <dbReference type="ARBA" id="ARBA00038114"/>
    </source>
</evidence>
<evidence type="ECO:0000313" key="6">
    <source>
        <dbReference type="Proteomes" id="UP001154329"/>
    </source>
</evidence>
<gene>
    <name evidence="5" type="ORF">APHIGO_LOCUS2596</name>
</gene>
<dbReference type="GO" id="GO:0045504">
    <property type="term" value="F:dynein heavy chain binding"/>
    <property type="evidence" value="ECO:0007669"/>
    <property type="project" value="TreeGrafter"/>
</dbReference>
<dbReference type="AlphaFoldDB" id="A0A9P0IR34"/>
<keyword evidence="3" id="KW-0505">Motor protein</keyword>
<evidence type="ECO:0000313" key="5">
    <source>
        <dbReference type="EMBL" id="CAH1713972.1"/>
    </source>
</evidence>
<organism evidence="5 6">
    <name type="scientific">Aphis gossypii</name>
    <name type="common">Cotton aphid</name>
    <dbReference type="NCBI Taxonomy" id="80765"/>
    <lineage>
        <taxon>Eukaryota</taxon>
        <taxon>Metazoa</taxon>
        <taxon>Ecdysozoa</taxon>
        <taxon>Arthropoda</taxon>
        <taxon>Hexapoda</taxon>
        <taxon>Insecta</taxon>
        <taxon>Pterygota</taxon>
        <taxon>Neoptera</taxon>
        <taxon>Paraneoptera</taxon>
        <taxon>Hemiptera</taxon>
        <taxon>Sternorrhyncha</taxon>
        <taxon>Aphidomorpha</taxon>
        <taxon>Aphidoidea</taxon>
        <taxon>Aphididae</taxon>
        <taxon>Aphidini</taxon>
        <taxon>Aphis</taxon>
        <taxon>Aphis</taxon>
    </lineage>
</organism>
<reference evidence="5" key="2">
    <citation type="submission" date="2022-10" db="EMBL/GenBank/DDBJ databases">
        <authorList>
            <consortium name="ENA_rothamsted_submissions"/>
            <consortium name="culmorum"/>
            <person name="King R."/>
        </authorList>
    </citation>
    <scope>NUCLEOTIDE SEQUENCE</scope>
</reference>
<evidence type="ECO:0000256" key="3">
    <source>
        <dbReference type="ARBA" id="ARBA00023175"/>
    </source>
</evidence>
<keyword evidence="1" id="KW-0243">Dynein</keyword>
<dbReference type="Pfam" id="PF10211">
    <property type="entry name" value="Ax_dynein_light"/>
    <property type="match status" value="1"/>
</dbReference>